<sequence length="120" mass="14542">IEGDMEYLAKITNEEKMPNSKLYKYGFEDIQIRKEDCFYNRETDQQTKTCQSFEPDLINTVKEFEKEKAFAKFVGKTSQVIKKLDYDFTRKKRFEQLPHEIAKLRKMGKSWEYIAKEFYH</sequence>
<evidence type="ECO:0000313" key="2">
    <source>
        <dbReference type="Proteomes" id="UP000789405"/>
    </source>
</evidence>
<feature type="non-terminal residue" evidence="1">
    <location>
        <position position="1"/>
    </location>
</feature>
<reference evidence="1" key="1">
    <citation type="submission" date="2021-06" db="EMBL/GenBank/DDBJ databases">
        <authorList>
            <person name="Kallberg Y."/>
            <person name="Tangrot J."/>
            <person name="Rosling A."/>
        </authorList>
    </citation>
    <scope>NUCLEOTIDE SEQUENCE</scope>
    <source>
        <strain evidence="1">MA453B</strain>
    </source>
</reference>
<organism evidence="1 2">
    <name type="scientific">Dentiscutata erythropus</name>
    <dbReference type="NCBI Taxonomy" id="1348616"/>
    <lineage>
        <taxon>Eukaryota</taxon>
        <taxon>Fungi</taxon>
        <taxon>Fungi incertae sedis</taxon>
        <taxon>Mucoromycota</taxon>
        <taxon>Glomeromycotina</taxon>
        <taxon>Glomeromycetes</taxon>
        <taxon>Diversisporales</taxon>
        <taxon>Gigasporaceae</taxon>
        <taxon>Dentiscutata</taxon>
    </lineage>
</organism>
<keyword evidence="2" id="KW-1185">Reference proteome</keyword>
<comment type="caution">
    <text evidence="1">The sequence shown here is derived from an EMBL/GenBank/DDBJ whole genome shotgun (WGS) entry which is preliminary data.</text>
</comment>
<feature type="non-terminal residue" evidence="1">
    <location>
        <position position="120"/>
    </location>
</feature>
<evidence type="ECO:0000313" key="1">
    <source>
        <dbReference type="EMBL" id="CAG8820313.1"/>
    </source>
</evidence>
<proteinExistence type="predicted"/>
<accession>A0A9N9PIQ3</accession>
<dbReference type="AlphaFoldDB" id="A0A9N9PIQ3"/>
<gene>
    <name evidence="1" type="ORF">DERYTH_LOCUS26935</name>
</gene>
<protein>
    <submittedName>
        <fullName evidence="1">25370_t:CDS:1</fullName>
    </submittedName>
</protein>
<dbReference type="Proteomes" id="UP000789405">
    <property type="component" value="Unassembled WGS sequence"/>
</dbReference>
<name>A0A9N9PIQ3_9GLOM</name>
<dbReference type="EMBL" id="CAJVPY010059159">
    <property type="protein sequence ID" value="CAG8820313.1"/>
    <property type="molecule type" value="Genomic_DNA"/>
</dbReference>